<dbReference type="EMBL" id="JAJPWV010000003">
    <property type="protein sequence ID" value="MCD8741082.1"/>
    <property type="molecule type" value="Genomic_DNA"/>
</dbReference>
<proteinExistence type="predicted"/>
<accession>A0ABS8U360</accession>
<dbReference type="Proteomes" id="UP001199919">
    <property type="component" value="Unassembled WGS sequence"/>
</dbReference>
<name>A0ABS8U360_9SPHI</name>
<dbReference type="PROSITE" id="PS51257">
    <property type="entry name" value="PROKAR_LIPOPROTEIN"/>
    <property type="match status" value="1"/>
</dbReference>
<comment type="caution">
    <text evidence="1">The sequence shown here is derived from an EMBL/GenBank/DDBJ whole genome shotgun (WGS) entry which is preliminary data.</text>
</comment>
<dbReference type="RefSeq" id="WP_232177593.1">
    <property type="nucleotide sequence ID" value="NZ_JAJPWV010000003.1"/>
</dbReference>
<evidence type="ECO:0000313" key="2">
    <source>
        <dbReference type="Proteomes" id="UP001199919"/>
    </source>
</evidence>
<keyword evidence="2" id="KW-1185">Reference proteome</keyword>
<gene>
    <name evidence="1" type="ORF">LT679_10755</name>
</gene>
<reference evidence="1 2" key="1">
    <citation type="submission" date="2021-12" db="EMBL/GenBank/DDBJ databases">
        <title>Mucilaginibacter roseus genome.</title>
        <authorList>
            <person name="Ferreira J.R."/>
            <person name="Newman J.D."/>
        </authorList>
    </citation>
    <scope>NUCLEOTIDE SEQUENCE [LARGE SCALE GENOMIC DNA]</scope>
    <source>
        <strain evidence="1 2">LMG 28454</strain>
    </source>
</reference>
<evidence type="ECO:0008006" key="3">
    <source>
        <dbReference type="Google" id="ProtNLM"/>
    </source>
</evidence>
<protein>
    <recommendedName>
        <fullName evidence="3">Lipoprotein</fullName>
    </recommendedName>
</protein>
<organism evidence="1 2">
    <name type="scientific">Mucilaginibacter roseus</name>
    <dbReference type="NCBI Taxonomy" id="1528868"/>
    <lineage>
        <taxon>Bacteria</taxon>
        <taxon>Pseudomonadati</taxon>
        <taxon>Bacteroidota</taxon>
        <taxon>Sphingobacteriia</taxon>
        <taxon>Sphingobacteriales</taxon>
        <taxon>Sphingobacteriaceae</taxon>
        <taxon>Mucilaginibacter</taxon>
    </lineage>
</organism>
<evidence type="ECO:0000313" key="1">
    <source>
        <dbReference type="EMBL" id="MCD8741082.1"/>
    </source>
</evidence>
<sequence>MKQLFFFFIASLTVFSACDNTSNSKKHTPKVDSTFSPIVNKSNRSVDTVRISDKTLSDSTITIIYPELSLKIKQLILFDDSTTTMATQADTVKLLVDLGETIEGQLISLNSDGLTDVKLEQRYKTSVSIADEGPHCDMLEWKHYNSEWKRLHRNKDGDFICLDYSEKDSQKFPSVSIREFRSAVKKHCGQRWDTLIRNVNKVTDAPSNVGISHFFLRLTGKLKTSGKKIVKLIVIETPMGC</sequence>